<keyword evidence="4" id="KW-1185">Reference proteome</keyword>
<dbReference type="Proteomes" id="UP000440578">
    <property type="component" value="Unassembled WGS sequence"/>
</dbReference>
<evidence type="ECO:0000313" key="4">
    <source>
        <dbReference type="Proteomes" id="UP000440578"/>
    </source>
</evidence>
<accession>A0A6A4VZQ6</accession>
<feature type="signal peptide" evidence="2">
    <location>
        <begin position="1"/>
        <end position="15"/>
    </location>
</feature>
<sequence length="256" mass="28181">MKLLVVLAVLCAVSAERKFLYHAGVVPSFYSGLAPFPYAGHAVTYSDKPVTEAVKQVTYAAHPVTYAAHPVTYAAYPYIHGLPLSFKPAEEKAAEEKAAEEKPVVESRSKRSAEEDQKAEDATYVSTYAAHPYPLTYSAGYPYAYPTVYSAGYSPLAYHGCTFGIHGCTVYNGVYHSPTVPVVHSIKKRDVSDAEDQQADEATYVSTYAAHPYPLTYSAGYTYNYNPTVYRAPAVYTTASTAFPYSGFGYPYRYYI</sequence>
<dbReference type="OrthoDB" id="6399616at2759"/>
<evidence type="ECO:0000313" key="3">
    <source>
        <dbReference type="EMBL" id="KAF0294981.1"/>
    </source>
</evidence>
<organism evidence="3 4">
    <name type="scientific">Amphibalanus amphitrite</name>
    <name type="common">Striped barnacle</name>
    <name type="synonym">Balanus amphitrite</name>
    <dbReference type="NCBI Taxonomy" id="1232801"/>
    <lineage>
        <taxon>Eukaryota</taxon>
        <taxon>Metazoa</taxon>
        <taxon>Ecdysozoa</taxon>
        <taxon>Arthropoda</taxon>
        <taxon>Crustacea</taxon>
        <taxon>Multicrustacea</taxon>
        <taxon>Cirripedia</taxon>
        <taxon>Thoracica</taxon>
        <taxon>Thoracicalcarea</taxon>
        <taxon>Balanomorpha</taxon>
        <taxon>Balanoidea</taxon>
        <taxon>Balanidae</taxon>
        <taxon>Amphibalaninae</taxon>
        <taxon>Amphibalanus</taxon>
    </lineage>
</organism>
<name>A0A6A4VZQ6_AMPAM</name>
<feature type="chain" id="PRO_5025368261" evidence="2">
    <location>
        <begin position="16"/>
        <end position="256"/>
    </location>
</feature>
<evidence type="ECO:0000256" key="2">
    <source>
        <dbReference type="SAM" id="SignalP"/>
    </source>
</evidence>
<dbReference type="AlphaFoldDB" id="A0A6A4VZQ6"/>
<dbReference type="EMBL" id="VIIS01001646">
    <property type="protein sequence ID" value="KAF0294981.1"/>
    <property type="molecule type" value="Genomic_DNA"/>
</dbReference>
<comment type="caution">
    <text evidence="3">The sequence shown here is derived from an EMBL/GenBank/DDBJ whole genome shotgun (WGS) entry which is preliminary data.</text>
</comment>
<proteinExistence type="predicted"/>
<reference evidence="3 4" key="1">
    <citation type="submission" date="2019-07" db="EMBL/GenBank/DDBJ databases">
        <title>Draft genome assembly of a fouling barnacle, Amphibalanus amphitrite (Darwin, 1854): The first reference genome for Thecostraca.</title>
        <authorList>
            <person name="Kim W."/>
        </authorList>
    </citation>
    <scope>NUCLEOTIDE SEQUENCE [LARGE SCALE GENOMIC DNA]</scope>
    <source>
        <strain evidence="3">SNU_AA5</strain>
        <tissue evidence="3">Soma without cirri and trophi</tissue>
    </source>
</reference>
<keyword evidence="2" id="KW-0732">Signal</keyword>
<evidence type="ECO:0000256" key="1">
    <source>
        <dbReference type="SAM" id="MobiDB-lite"/>
    </source>
</evidence>
<gene>
    <name evidence="3" type="ORF">FJT64_007418</name>
</gene>
<protein>
    <submittedName>
        <fullName evidence="3">Uncharacterized protein</fullName>
    </submittedName>
</protein>
<feature type="region of interest" description="Disordered" evidence="1">
    <location>
        <begin position="95"/>
        <end position="120"/>
    </location>
</feature>